<evidence type="ECO:0000313" key="7">
    <source>
        <dbReference type="EMBL" id="CDW89422.1"/>
    </source>
</evidence>
<feature type="transmembrane region" description="Helical" evidence="6">
    <location>
        <begin position="145"/>
        <end position="166"/>
    </location>
</feature>
<accession>A0A078B823</accession>
<gene>
    <name evidence="7" type="primary">Contig19280.g20438</name>
    <name evidence="7" type="ORF">STYLEM_18555</name>
</gene>
<evidence type="ECO:0000256" key="1">
    <source>
        <dbReference type="ARBA" id="ARBA00004141"/>
    </source>
</evidence>
<feature type="transmembrane region" description="Helical" evidence="6">
    <location>
        <begin position="356"/>
        <end position="382"/>
    </location>
</feature>
<dbReference type="InParanoid" id="A0A078B823"/>
<evidence type="ECO:0000256" key="6">
    <source>
        <dbReference type="SAM" id="Phobius"/>
    </source>
</evidence>
<proteinExistence type="predicted"/>
<dbReference type="InterPro" id="IPR049680">
    <property type="entry name" value="FLVCR1-2_SLC49-like"/>
</dbReference>
<protein>
    <submittedName>
        <fullName evidence="7">Major facilitator superfamily protein</fullName>
    </submittedName>
</protein>
<dbReference type="InterPro" id="IPR011701">
    <property type="entry name" value="MFS"/>
</dbReference>
<dbReference type="OMA" id="YQIQKPF"/>
<dbReference type="PANTHER" id="PTHR10924">
    <property type="entry name" value="MAJOR FACILITATOR SUPERFAMILY PROTEIN-RELATED"/>
    <property type="match status" value="1"/>
</dbReference>
<dbReference type="OrthoDB" id="312103at2759"/>
<dbReference type="Proteomes" id="UP000039865">
    <property type="component" value="Unassembled WGS sequence"/>
</dbReference>
<sequence length="577" mass="64190">MEFKMEKIEVAPQDQRDYENDMPAPRKSKFSKVMRSFGDNQNNNSQKTTAFLTNTEGQGNGDTQALLSQNNYKYNDETSVSQPGLAMARSLDSKGNPKLILYKRRWIILLCFSLALIASGMAMGTCVTISPLLKKLYGISAFEANFANLIYLVMYIPFNFVSIIVLKTYGLKVCIIIGAIVTIVGGWLRLLLVWTNFHVFLGASAICASSQPFLLNNPSKVASNWFGDKERGIATAIGSMAIPVGTLISFIMPNAFISNDDMADIEKATRNFEIYVIVQTAIITVLCIPALIFTQEEPPSPPSVIANETNNKMGMAEGVKELFTNRNYIILFLIFNFIYGIHSSIGGTIASVASGYGYGVSACSTMCFVYLTGGIFNSFFLGVILDKYQAYRKLVMIVCVVSVISCGIHLVALPTGNVLFESFAMMLVGAAVLPITNISYSFAVELTFPVPEVITNGMMISISLVWGVSLGILCQALADIDPRYTLAFWTLSSIIALILSCFLKQELRRLDLDDVKNSEYIEDDEFRRQSYEQREAFLRESGFEEDMKFKFEFDLMDKEKNKNTFLKVNKSFDNGNN</sequence>
<feature type="transmembrane region" description="Helical" evidence="6">
    <location>
        <begin position="106"/>
        <end position="133"/>
    </location>
</feature>
<feature type="compositionally biased region" description="Basic and acidic residues" evidence="5">
    <location>
        <begin position="1"/>
        <end position="19"/>
    </location>
</feature>
<dbReference type="GO" id="GO:0016020">
    <property type="term" value="C:membrane"/>
    <property type="evidence" value="ECO:0007669"/>
    <property type="project" value="UniProtKB-SubCell"/>
</dbReference>
<name>A0A078B823_STYLE</name>
<feature type="transmembrane region" description="Helical" evidence="6">
    <location>
        <begin position="394"/>
        <end position="412"/>
    </location>
</feature>
<evidence type="ECO:0000256" key="5">
    <source>
        <dbReference type="SAM" id="MobiDB-lite"/>
    </source>
</evidence>
<feature type="transmembrane region" description="Helical" evidence="6">
    <location>
        <begin position="458"/>
        <end position="478"/>
    </location>
</feature>
<dbReference type="GO" id="GO:0022857">
    <property type="term" value="F:transmembrane transporter activity"/>
    <property type="evidence" value="ECO:0007669"/>
    <property type="project" value="InterPro"/>
</dbReference>
<reference evidence="7 8" key="1">
    <citation type="submission" date="2014-06" db="EMBL/GenBank/DDBJ databases">
        <authorList>
            <person name="Swart Estienne"/>
        </authorList>
    </citation>
    <scope>NUCLEOTIDE SEQUENCE [LARGE SCALE GENOMIC DNA]</scope>
    <source>
        <strain evidence="7 8">130c</strain>
    </source>
</reference>
<keyword evidence="2 6" id="KW-0812">Transmembrane</keyword>
<comment type="subcellular location">
    <subcellularLocation>
        <location evidence="1">Membrane</location>
        <topology evidence="1">Multi-pass membrane protein</topology>
    </subcellularLocation>
</comment>
<evidence type="ECO:0000313" key="8">
    <source>
        <dbReference type="Proteomes" id="UP000039865"/>
    </source>
</evidence>
<feature type="transmembrane region" description="Helical" evidence="6">
    <location>
        <begin position="272"/>
        <end position="293"/>
    </location>
</feature>
<feature type="transmembrane region" description="Helical" evidence="6">
    <location>
        <begin position="173"/>
        <end position="191"/>
    </location>
</feature>
<dbReference type="AlphaFoldDB" id="A0A078B823"/>
<feature type="transmembrane region" description="Helical" evidence="6">
    <location>
        <begin position="236"/>
        <end position="257"/>
    </location>
</feature>
<evidence type="ECO:0000256" key="3">
    <source>
        <dbReference type="ARBA" id="ARBA00022989"/>
    </source>
</evidence>
<feature type="transmembrane region" description="Helical" evidence="6">
    <location>
        <begin position="424"/>
        <end position="446"/>
    </location>
</feature>
<feature type="transmembrane region" description="Helical" evidence="6">
    <location>
        <begin position="328"/>
        <end position="350"/>
    </location>
</feature>
<feature type="transmembrane region" description="Helical" evidence="6">
    <location>
        <begin position="484"/>
        <end position="503"/>
    </location>
</feature>
<dbReference type="InterPro" id="IPR036259">
    <property type="entry name" value="MFS_trans_sf"/>
</dbReference>
<dbReference type="SUPFAM" id="SSF103473">
    <property type="entry name" value="MFS general substrate transporter"/>
    <property type="match status" value="1"/>
</dbReference>
<feature type="region of interest" description="Disordered" evidence="5">
    <location>
        <begin position="1"/>
        <end position="26"/>
    </location>
</feature>
<organism evidence="7 8">
    <name type="scientific">Stylonychia lemnae</name>
    <name type="common">Ciliate</name>
    <dbReference type="NCBI Taxonomy" id="5949"/>
    <lineage>
        <taxon>Eukaryota</taxon>
        <taxon>Sar</taxon>
        <taxon>Alveolata</taxon>
        <taxon>Ciliophora</taxon>
        <taxon>Intramacronucleata</taxon>
        <taxon>Spirotrichea</taxon>
        <taxon>Stichotrichia</taxon>
        <taxon>Sporadotrichida</taxon>
        <taxon>Oxytrichidae</taxon>
        <taxon>Stylonychinae</taxon>
        <taxon>Stylonychia</taxon>
    </lineage>
</organism>
<keyword evidence="4 6" id="KW-0472">Membrane</keyword>
<dbReference type="Pfam" id="PF07690">
    <property type="entry name" value="MFS_1"/>
    <property type="match status" value="1"/>
</dbReference>
<evidence type="ECO:0000256" key="4">
    <source>
        <dbReference type="ARBA" id="ARBA00023136"/>
    </source>
</evidence>
<dbReference type="Gene3D" id="1.20.1250.20">
    <property type="entry name" value="MFS general substrate transporter like domains"/>
    <property type="match status" value="2"/>
</dbReference>
<dbReference type="PANTHER" id="PTHR10924:SF6">
    <property type="entry name" value="SOLUTE CARRIER FAMILY 49 MEMBER A3"/>
    <property type="match status" value="1"/>
</dbReference>
<keyword evidence="8" id="KW-1185">Reference proteome</keyword>
<keyword evidence="3 6" id="KW-1133">Transmembrane helix</keyword>
<dbReference type="EMBL" id="CCKQ01017530">
    <property type="protein sequence ID" value="CDW89422.1"/>
    <property type="molecule type" value="Genomic_DNA"/>
</dbReference>
<evidence type="ECO:0000256" key="2">
    <source>
        <dbReference type="ARBA" id="ARBA00022692"/>
    </source>
</evidence>